<reference evidence="1 2" key="1">
    <citation type="submission" date="2016-09" db="EMBL/GenBank/DDBJ databases">
        <title>Genome-resolved meta-omics ties microbial dynamics to process performance in biotechnology for thiocyanate degradation.</title>
        <authorList>
            <person name="Kantor R.S."/>
            <person name="Huddy R.J."/>
            <person name="Iyer R."/>
            <person name="Thomas B.C."/>
            <person name="Brown C.T."/>
            <person name="Anantharaman K."/>
            <person name="Tringe S."/>
            <person name="Hettich R.L."/>
            <person name="Harrison S.T."/>
            <person name="Banfield J.F."/>
        </authorList>
    </citation>
    <scope>NUCLEOTIDE SEQUENCE [LARGE SCALE GENOMIC DNA]</scope>
    <source>
        <strain evidence="1">59-99</strain>
    </source>
</reference>
<comment type="caution">
    <text evidence="1">The sequence shown here is derived from an EMBL/GenBank/DDBJ whole genome shotgun (WGS) entry which is preliminary data.</text>
</comment>
<evidence type="ECO:0000313" key="2">
    <source>
        <dbReference type="Proteomes" id="UP000184233"/>
    </source>
</evidence>
<name>A0A1M3KXE0_9BACT</name>
<organism evidence="1 2">
    <name type="scientific">Candidatus Kapaibacterium thiocyanatum</name>
    <dbReference type="NCBI Taxonomy" id="1895771"/>
    <lineage>
        <taxon>Bacteria</taxon>
        <taxon>Pseudomonadati</taxon>
        <taxon>Candidatus Kapaibacteriota</taxon>
        <taxon>Candidatus Kapaibacteriia</taxon>
        <taxon>Candidatus Kapaibacteriales</taxon>
        <taxon>Candidatus Kapaibacteriaceae</taxon>
        <taxon>Candidatus Kapaibacterium</taxon>
    </lineage>
</organism>
<accession>A0A1M3KXE0</accession>
<dbReference type="AlphaFoldDB" id="A0A1M3KXE0"/>
<dbReference type="Proteomes" id="UP000184233">
    <property type="component" value="Unassembled WGS sequence"/>
</dbReference>
<sequence length="134" mass="15062">MCTVAAALLVGGCELFVVGGGRRAQQVVERSQRTPIGVVYLFKEELDSNNTVAATELMVHSSGRRLLAVEKFEMKDEMARIQRLIANKPITEWAEDTLSASARDVRITLDHIRKMHFSTMLSGDSWFISRIHDK</sequence>
<dbReference type="EMBL" id="MKVH01000024">
    <property type="protein sequence ID" value="OJX57050.1"/>
    <property type="molecule type" value="Genomic_DNA"/>
</dbReference>
<dbReference type="STRING" id="1895771.BGO89_11105"/>
<gene>
    <name evidence="1" type="ORF">BGO89_11105</name>
</gene>
<proteinExistence type="predicted"/>
<evidence type="ECO:0000313" key="1">
    <source>
        <dbReference type="EMBL" id="OJX57050.1"/>
    </source>
</evidence>
<protein>
    <submittedName>
        <fullName evidence="1">Uncharacterized protein</fullName>
    </submittedName>
</protein>